<protein>
    <submittedName>
        <fullName evidence="2">CinA family protein</fullName>
    </submittedName>
</protein>
<organism evidence="2 3">
    <name type="scientific">Halapricum salinum</name>
    <dbReference type="NCBI Taxonomy" id="1457250"/>
    <lineage>
        <taxon>Archaea</taxon>
        <taxon>Methanobacteriati</taxon>
        <taxon>Methanobacteriota</taxon>
        <taxon>Stenosarchaea group</taxon>
        <taxon>Halobacteria</taxon>
        <taxon>Halobacteriales</taxon>
        <taxon>Haloarculaceae</taxon>
        <taxon>Halapricum</taxon>
    </lineage>
</organism>
<keyword evidence="3" id="KW-1185">Reference proteome</keyword>
<dbReference type="STRING" id="1457250.GCA_000755225_01833"/>
<sequence length="170" mass="18173">MDDTAEDDLAGDLRDRLQERDQTVAVAETVTGGRVGAALTATPGASAVLDRVLVPYDYDSLRDLLAVDREALDQYGAVSAEVTAQLARAIRDTADVTWGVANTGIAGPEGGTDDKPVGTAFVAVAYAAPWGSGDSETTVERYQFDGDRATVQSRLRRQTLEDVLNRVREQ</sequence>
<dbReference type="AlphaFoldDB" id="A0A4D6HEN6"/>
<dbReference type="EMBL" id="CP031310">
    <property type="protein sequence ID" value="QCC52423.1"/>
    <property type="molecule type" value="Genomic_DNA"/>
</dbReference>
<dbReference type="RefSeq" id="WP_049992747.1">
    <property type="nucleotide sequence ID" value="NZ_CP031310.1"/>
</dbReference>
<evidence type="ECO:0000259" key="1">
    <source>
        <dbReference type="Pfam" id="PF02464"/>
    </source>
</evidence>
<dbReference type="InterPro" id="IPR036653">
    <property type="entry name" value="CinA-like_C"/>
</dbReference>
<dbReference type="GeneID" id="39849155"/>
<accession>A0A4D6HEN6</accession>
<dbReference type="KEGG" id="hsn:DV733_14805"/>
<dbReference type="Proteomes" id="UP000296706">
    <property type="component" value="Chromosome"/>
</dbReference>
<dbReference type="Pfam" id="PF02464">
    <property type="entry name" value="CinA"/>
    <property type="match status" value="1"/>
</dbReference>
<evidence type="ECO:0000313" key="3">
    <source>
        <dbReference type="Proteomes" id="UP000296706"/>
    </source>
</evidence>
<proteinExistence type="predicted"/>
<feature type="domain" description="CinA C-terminal" evidence="1">
    <location>
        <begin position="8"/>
        <end position="164"/>
    </location>
</feature>
<dbReference type="InterPro" id="IPR008136">
    <property type="entry name" value="CinA_C"/>
</dbReference>
<dbReference type="NCBIfam" id="TIGR00199">
    <property type="entry name" value="PncC_domain"/>
    <property type="match status" value="1"/>
</dbReference>
<dbReference type="Gene3D" id="3.90.950.20">
    <property type="entry name" value="CinA-like"/>
    <property type="match status" value="1"/>
</dbReference>
<dbReference type="SUPFAM" id="SSF142433">
    <property type="entry name" value="CinA-like"/>
    <property type="match status" value="1"/>
</dbReference>
<dbReference type="OrthoDB" id="305448at2157"/>
<name>A0A4D6HEN6_9EURY</name>
<evidence type="ECO:0000313" key="2">
    <source>
        <dbReference type="EMBL" id="QCC52423.1"/>
    </source>
</evidence>
<reference evidence="2 3" key="1">
    <citation type="journal article" date="2019" name="Nat. Commun.">
        <title>A new type of DNA phosphorothioation-based antiviral system in archaea.</title>
        <authorList>
            <person name="Xiong L."/>
            <person name="Liu S."/>
            <person name="Chen S."/>
            <person name="Xiao Y."/>
            <person name="Zhu B."/>
            <person name="Gao Y."/>
            <person name="Zhang Y."/>
            <person name="Chen B."/>
            <person name="Luo J."/>
            <person name="Deng Z."/>
            <person name="Chen X."/>
            <person name="Wang L."/>
            <person name="Chen S."/>
        </authorList>
    </citation>
    <scope>NUCLEOTIDE SEQUENCE [LARGE SCALE GENOMIC DNA]</scope>
    <source>
        <strain evidence="2 3">CBA1105</strain>
    </source>
</reference>
<gene>
    <name evidence="2" type="ORF">DV733_14805</name>
</gene>